<dbReference type="Proteomes" id="UP000242146">
    <property type="component" value="Unassembled WGS sequence"/>
</dbReference>
<keyword evidence="3" id="KW-1185">Reference proteome</keyword>
<dbReference type="InterPro" id="IPR037197">
    <property type="entry name" value="WWE_dom_sf"/>
</dbReference>
<proteinExistence type="predicted"/>
<comment type="caution">
    <text evidence="2">The sequence shown here is derived from an EMBL/GenBank/DDBJ whole genome shotgun (WGS) entry which is preliminary data.</text>
</comment>
<sequence>MAKWFYSAGSAWVPFDAQSTRQIETLWRNARAAWIYVGSFRAQAYVNGPGLSVNYNGYNYPICRR</sequence>
<organism evidence="2 3">
    <name type="scientific">Hesseltinella vesiculosa</name>
    <dbReference type="NCBI Taxonomy" id="101127"/>
    <lineage>
        <taxon>Eukaryota</taxon>
        <taxon>Fungi</taxon>
        <taxon>Fungi incertae sedis</taxon>
        <taxon>Mucoromycota</taxon>
        <taxon>Mucoromycotina</taxon>
        <taxon>Mucoromycetes</taxon>
        <taxon>Mucorales</taxon>
        <taxon>Cunninghamellaceae</taxon>
        <taxon>Hesseltinella</taxon>
    </lineage>
</organism>
<dbReference type="PROSITE" id="PS50918">
    <property type="entry name" value="WWE"/>
    <property type="match status" value="1"/>
</dbReference>
<reference evidence="2 3" key="1">
    <citation type="submission" date="2016-07" db="EMBL/GenBank/DDBJ databases">
        <title>Pervasive Adenine N6-methylation of Active Genes in Fungi.</title>
        <authorList>
            <consortium name="DOE Joint Genome Institute"/>
            <person name="Mondo S.J."/>
            <person name="Dannebaum R.O."/>
            <person name="Kuo R.C."/>
            <person name="Labutti K."/>
            <person name="Haridas S."/>
            <person name="Kuo A."/>
            <person name="Salamov A."/>
            <person name="Ahrendt S.R."/>
            <person name="Lipzen A."/>
            <person name="Sullivan W."/>
            <person name="Andreopoulos W.B."/>
            <person name="Clum A."/>
            <person name="Lindquist E."/>
            <person name="Daum C."/>
            <person name="Ramamoorthy G.K."/>
            <person name="Gryganskyi A."/>
            <person name="Culley D."/>
            <person name="Magnuson J.K."/>
            <person name="James T.Y."/>
            <person name="O'Malley M.A."/>
            <person name="Stajich J.E."/>
            <person name="Spatafora J.W."/>
            <person name="Visel A."/>
            <person name="Grigoriev I.V."/>
        </authorList>
    </citation>
    <scope>NUCLEOTIDE SEQUENCE [LARGE SCALE GENOMIC DNA]</scope>
    <source>
        <strain evidence="2 3">NRRL 3301</strain>
    </source>
</reference>
<dbReference type="InterPro" id="IPR004170">
    <property type="entry name" value="WWE_dom"/>
</dbReference>
<name>A0A1X2GX19_9FUNG</name>
<accession>A0A1X2GX19</accession>
<dbReference type="EMBL" id="MCGT01000001">
    <property type="protein sequence ID" value="ORX62628.1"/>
    <property type="molecule type" value="Genomic_DNA"/>
</dbReference>
<dbReference type="SUPFAM" id="SSF117839">
    <property type="entry name" value="WWE domain"/>
    <property type="match status" value="1"/>
</dbReference>
<protein>
    <recommendedName>
        <fullName evidence="1">WWE domain-containing protein</fullName>
    </recommendedName>
</protein>
<dbReference type="AlphaFoldDB" id="A0A1X2GX19"/>
<evidence type="ECO:0000259" key="1">
    <source>
        <dbReference type="PROSITE" id="PS50918"/>
    </source>
</evidence>
<evidence type="ECO:0000313" key="3">
    <source>
        <dbReference type="Proteomes" id="UP000242146"/>
    </source>
</evidence>
<evidence type="ECO:0000313" key="2">
    <source>
        <dbReference type="EMBL" id="ORX62628.1"/>
    </source>
</evidence>
<dbReference type="OrthoDB" id="2202457at2759"/>
<feature type="domain" description="WWE" evidence="1">
    <location>
        <begin position="1"/>
        <end position="65"/>
    </location>
</feature>
<gene>
    <name evidence="2" type="ORF">DM01DRAFT_1330758</name>
</gene>